<dbReference type="Pfam" id="PF13747">
    <property type="entry name" value="DUF4164"/>
    <property type="match status" value="1"/>
</dbReference>
<protein>
    <recommendedName>
        <fullName evidence="4">DUF4164 domain-containing protein</fullName>
    </recommendedName>
</protein>
<evidence type="ECO:0000313" key="3">
    <source>
        <dbReference type="Proteomes" id="UP000249842"/>
    </source>
</evidence>
<dbReference type="AlphaFoldDB" id="A0A328AVZ4"/>
<dbReference type="RefSeq" id="WP_111456446.1">
    <property type="nucleotide sequence ID" value="NZ_QFYP01000001.1"/>
</dbReference>
<evidence type="ECO:0000313" key="2">
    <source>
        <dbReference type="EMBL" id="RAK59153.1"/>
    </source>
</evidence>
<name>A0A328AVZ4_9CAUL</name>
<accession>A0A328AVZ4</accession>
<dbReference type="Proteomes" id="UP000249842">
    <property type="component" value="Unassembled WGS sequence"/>
</dbReference>
<sequence length="96" mass="10156">MIRDTAGESALDLAAKRLERAVAMLEHRLAERLKTAGAEAGGLFDQDRAKLAAELDQARARERELEAAGAEASAALGRAILEIRAALNDAPPAAEH</sequence>
<dbReference type="OrthoDB" id="7211042at2"/>
<dbReference type="EMBL" id="QFYP01000001">
    <property type="protein sequence ID" value="RAK59153.1"/>
    <property type="molecule type" value="Genomic_DNA"/>
</dbReference>
<keyword evidence="3" id="KW-1185">Reference proteome</keyword>
<feature type="coiled-coil region" evidence="1">
    <location>
        <begin position="15"/>
        <end position="68"/>
    </location>
</feature>
<reference evidence="3" key="1">
    <citation type="submission" date="2018-05" db="EMBL/GenBank/DDBJ databases">
        <authorList>
            <person name="Li X."/>
        </authorList>
    </citation>
    <scope>NUCLEOTIDE SEQUENCE [LARGE SCALE GENOMIC DNA]</scope>
    <source>
        <strain evidence="3">HKS-05</strain>
    </source>
</reference>
<evidence type="ECO:0008006" key="4">
    <source>
        <dbReference type="Google" id="ProtNLM"/>
    </source>
</evidence>
<organism evidence="2 3">
    <name type="scientific">Phenylobacterium hankyongense</name>
    <dbReference type="NCBI Taxonomy" id="1813876"/>
    <lineage>
        <taxon>Bacteria</taxon>
        <taxon>Pseudomonadati</taxon>
        <taxon>Pseudomonadota</taxon>
        <taxon>Alphaproteobacteria</taxon>
        <taxon>Caulobacterales</taxon>
        <taxon>Caulobacteraceae</taxon>
        <taxon>Phenylobacterium</taxon>
    </lineage>
</organism>
<proteinExistence type="predicted"/>
<dbReference type="InterPro" id="IPR025310">
    <property type="entry name" value="DUF4164"/>
</dbReference>
<evidence type="ECO:0000256" key="1">
    <source>
        <dbReference type="SAM" id="Coils"/>
    </source>
</evidence>
<comment type="caution">
    <text evidence="2">The sequence shown here is derived from an EMBL/GenBank/DDBJ whole genome shotgun (WGS) entry which is preliminary data.</text>
</comment>
<keyword evidence="1" id="KW-0175">Coiled coil</keyword>
<gene>
    <name evidence="2" type="ORF">DJ021_04725</name>
</gene>